<evidence type="ECO:0000256" key="1">
    <source>
        <dbReference type="SAM" id="Phobius"/>
    </source>
</evidence>
<reference evidence="2 3" key="1">
    <citation type="journal article" date="2015" name="Nature">
        <title>rRNA introns, odd ribosomes, and small enigmatic genomes across a large radiation of phyla.</title>
        <authorList>
            <person name="Brown C.T."/>
            <person name="Hug L.A."/>
            <person name="Thomas B.C."/>
            <person name="Sharon I."/>
            <person name="Castelle C.J."/>
            <person name="Singh A."/>
            <person name="Wilkins M.J."/>
            <person name="Williams K.H."/>
            <person name="Banfield J.F."/>
        </authorList>
    </citation>
    <scope>NUCLEOTIDE SEQUENCE [LARGE SCALE GENOMIC DNA]</scope>
</reference>
<name>A0A0G0N4Z2_9BACT</name>
<protein>
    <submittedName>
        <fullName evidence="2">Uncharacterized protein</fullName>
    </submittedName>
</protein>
<keyword evidence="1" id="KW-0472">Membrane</keyword>
<dbReference type="EMBL" id="LBWP01000009">
    <property type="protein sequence ID" value="KKR11259.1"/>
    <property type="molecule type" value="Genomic_DNA"/>
</dbReference>
<gene>
    <name evidence="2" type="ORF">UT39_C0009G0019</name>
</gene>
<dbReference type="AlphaFoldDB" id="A0A0G0N4Z2"/>
<feature type="transmembrane region" description="Helical" evidence="1">
    <location>
        <begin position="84"/>
        <end position="104"/>
    </location>
</feature>
<sequence>MENYLSQNPLQVGGTINGIGVYGNPGNSWDILFSGVLSKAIGLLTIVAGVYFIFLLISGGIAWMSSGGDKAKLANARSTMFSGAIGLTIVVAALFIAQIFGGIIDLPNILNPAAILRSLAP</sequence>
<evidence type="ECO:0000313" key="3">
    <source>
        <dbReference type="Proteomes" id="UP000034246"/>
    </source>
</evidence>
<proteinExistence type="predicted"/>
<feature type="transmembrane region" description="Helical" evidence="1">
    <location>
        <begin position="40"/>
        <end position="63"/>
    </location>
</feature>
<comment type="caution">
    <text evidence="2">The sequence shown here is derived from an EMBL/GenBank/DDBJ whole genome shotgun (WGS) entry which is preliminary data.</text>
</comment>
<organism evidence="2 3">
    <name type="scientific">Candidatus Woesebacteria bacterium GW2011_GWA1_39_21</name>
    <dbReference type="NCBI Taxonomy" id="1618550"/>
    <lineage>
        <taxon>Bacteria</taxon>
        <taxon>Candidatus Woeseibacteriota</taxon>
    </lineage>
</organism>
<keyword evidence="1" id="KW-0812">Transmembrane</keyword>
<dbReference type="Proteomes" id="UP000034246">
    <property type="component" value="Unassembled WGS sequence"/>
</dbReference>
<evidence type="ECO:0000313" key="2">
    <source>
        <dbReference type="EMBL" id="KKR11259.1"/>
    </source>
</evidence>
<dbReference type="STRING" id="1618550.UT39_C0009G0019"/>
<accession>A0A0G0N4Z2</accession>
<keyword evidence="1" id="KW-1133">Transmembrane helix</keyword>